<protein>
    <recommendedName>
        <fullName evidence="3">Glycosyltransferase RgtA/B/C/D-like domain-containing protein</fullName>
    </recommendedName>
</protein>
<comment type="caution">
    <text evidence="2">The sequence shown here is derived from an EMBL/GenBank/DDBJ whole genome shotgun (WGS) entry which is preliminary data.</text>
</comment>
<evidence type="ECO:0000256" key="1">
    <source>
        <dbReference type="SAM" id="Phobius"/>
    </source>
</evidence>
<accession>A0A0F9N241</accession>
<dbReference type="InterPro" id="IPR018701">
    <property type="entry name" value="DUF2206_membrane"/>
</dbReference>
<feature type="transmembrane region" description="Helical" evidence="1">
    <location>
        <begin position="486"/>
        <end position="505"/>
    </location>
</feature>
<feature type="transmembrane region" description="Helical" evidence="1">
    <location>
        <begin position="196"/>
        <end position="212"/>
    </location>
</feature>
<organism evidence="2">
    <name type="scientific">marine sediment metagenome</name>
    <dbReference type="NCBI Taxonomy" id="412755"/>
    <lineage>
        <taxon>unclassified sequences</taxon>
        <taxon>metagenomes</taxon>
        <taxon>ecological metagenomes</taxon>
    </lineage>
</organism>
<evidence type="ECO:0000313" key="2">
    <source>
        <dbReference type="EMBL" id="KKN12049.1"/>
    </source>
</evidence>
<feature type="transmembrane region" description="Helical" evidence="1">
    <location>
        <begin position="426"/>
        <end position="447"/>
    </location>
</feature>
<feature type="transmembrane region" description="Helical" evidence="1">
    <location>
        <begin position="142"/>
        <end position="161"/>
    </location>
</feature>
<feature type="transmembrane region" description="Helical" evidence="1">
    <location>
        <begin position="456"/>
        <end position="474"/>
    </location>
</feature>
<reference evidence="2" key="1">
    <citation type="journal article" date="2015" name="Nature">
        <title>Complex archaea that bridge the gap between prokaryotes and eukaryotes.</title>
        <authorList>
            <person name="Spang A."/>
            <person name="Saw J.H."/>
            <person name="Jorgensen S.L."/>
            <person name="Zaremba-Niedzwiedzka K."/>
            <person name="Martijn J."/>
            <person name="Lind A.E."/>
            <person name="van Eijk R."/>
            <person name="Schleper C."/>
            <person name="Guy L."/>
            <person name="Ettema T.J."/>
        </authorList>
    </citation>
    <scope>NUCLEOTIDE SEQUENCE</scope>
</reference>
<name>A0A0F9N241_9ZZZZ</name>
<dbReference type="Pfam" id="PF09971">
    <property type="entry name" value="DUF2206"/>
    <property type="match status" value="1"/>
</dbReference>
<feature type="transmembrane region" description="Helical" evidence="1">
    <location>
        <begin position="69"/>
        <end position="93"/>
    </location>
</feature>
<keyword evidence="1" id="KW-0812">Transmembrane</keyword>
<dbReference type="EMBL" id="LAZR01004074">
    <property type="protein sequence ID" value="KKN12049.1"/>
    <property type="molecule type" value="Genomic_DNA"/>
</dbReference>
<feature type="transmembrane region" description="Helical" evidence="1">
    <location>
        <begin position="242"/>
        <end position="260"/>
    </location>
</feature>
<feature type="transmembrane region" description="Helical" evidence="1">
    <location>
        <begin position="219"/>
        <end position="236"/>
    </location>
</feature>
<feature type="non-terminal residue" evidence="2">
    <location>
        <position position="601"/>
    </location>
</feature>
<feature type="transmembrane region" description="Helical" evidence="1">
    <location>
        <begin position="21"/>
        <end position="38"/>
    </location>
</feature>
<sequence length="601" mass="67046">MECGRVPRQLLEKLARFSRKIKIPSLIALPVILSILGARLWNPIPLLVLVVVVCGLVLAVSFKRIDKKYYPWILGSISLSLLWQTTLISNYLIGTDIHTEYYYYNLAFENGWNPNLPHNYNSAVGVTVLAPFLSRLLHIDGVWVFKVIYPLLFAFTPVVLYHAYKRLVAPRKAFLASFFFISVPVFTVGAISISKLQLSALLLALSVLLLIRGKPSKPIGVVFGILLGIGVALFYYTVSYVYIFYILLTVCIVLLIRLIPKLKIPRGVSILGLLAVLIVVISVGFLYFGSVSGGNPMATLTFYTSEHLSVYDPVRGSVTAVEYGYIDPDTHEYIRTRSEEEGLQEAVEKGIGELTPEEIEDLPLDVIIQLELEQLEDLAGETPTPELDGGGVVTAKGDIAPIGARTFLIRTALGLDFFQVGKLGKLFRVIQITTQILIIIGFGVMVWRRKRFPDTYIAIVLVSGLILLACLVKPGFSSLLDITRTYFLTLFALAPLFVIGGYEVFRRIKRRWALPLLTGLVLVPYFLFTSGSIFEVLQLKSVETLLIPYSPALSSPRLDINGIYTDNDVEVVEWIADNIGDNEVYSDLHSMLLAYEYPELH</sequence>
<gene>
    <name evidence="2" type="ORF">LCGC14_1020490</name>
</gene>
<feature type="transmembrane region" description="Helical" evidence="1">
    <location>
        <begin position="44"/>
        <end position="62"/>
    </location>
</feature>
<proteinExistence type="predicted"/>
<feature type="transmembrane region" description="Helical" evidence="1">
    <location>
        <begin position="173"/>
        <end position="190"/>
    </location>
</feature>
<keyword evidence="1" id="KW-0472">Membrane</keyword>
<dbReference type="AlphaFoldDB" id="A0A0F9N241"/>
<keyword evidence="1" id="KW-1133">Transmembrane helix</keyword>
<feature type="transmembrane region" description="Helical" evidence="1">
    <location>
        <begin position="267"/>
        <end position="288"/>
    </location>
</feature>
<evidence type="ECO:0008006" key="3">
    <source>
        <dbReference type="Google" id="ProtNLM"/>
    </source>
</evidence>
<feature type="transmembrane region" description="Helical" evidence="1">
    <location>
        <begin position="512"/>
        <end position="534"/>
    </location>
</feature>